<dbReference type="EMBL" id="DVJP01000027">
    <property type="protein sequence ID" value="HIS75876.1"/>
    <property type="molecule type" value="Genomic_DNA"/>
</dbReference>
<dbReference type="Gene3D" id="1.10.10.60">
    <property type="entry name" value="Homeodomain-like"/>
    <property type="match status" value="2"/>
</dbReference>
<evidence type="ECO:0000256" key="1">
    <source>
        <dbReference type="ARBA" id="ARBA00023015"/>
    </source>
</evidence>
<protein>
    <submittedName>
        <fullName evidence="5">Helix-turn-helix domain-containing protein</fullName>
    </submittedName>
</protein>
<reference evidence="5" key="2">
    <citation type="journal article" date="2021" name="PeerJ">
        <title>Extensive microbial diversity within the chicken gut microbiome revealed by metagenomics and culture.</title>
        <authorList>
            <person name="Gilroy R."/>
            <person name="Ravi A."/>
            <person name="Getino M."/>
            <person name="Pursley I."/>
            <person name="Horton D.L."/>
            <person name="Alikhan N.F."/>
            <person name="Baker D."/>
            <person name="Gharbi K."/>
            <person name="Hall N."/>
            <person name="Watson M."/>
            <person name="Adriaenssens E.M."/>
            <person name="Foster-Nyarko E."/>
            <person name="Jarju S."/>
            <person name="Secka A."/>
            <person name="Antonio M."/>
            <person name="Oren A."/>
            <person name="Chaudhuri R.R."/>
            <person name="La Ragione R."/>
            <person name="Hildebrand F."/>
            <person name="Pallen M.J."/>
        </authorList>
    </citation>
    <scope>NUCLEOTIDE SEQUENCE</scope>
    <source>
        <strain evidence="5">CHK199-13235</strain>
    </source>
</reference>
<comment type="caution">
    <text evidence="5">The sequence shown here is derived from an EMBL/GenBank/DDBJ whole genome shotgun (WGS) entry which is preliminary data.</text>
</comment>
<sequence length="288" mass="32850">MEPLLIELHYMAYNRFCENWQVEPRALADYELIYILSGNGVIAAGGKSRPFEAGSFILIPPGLTHAFRSRELPLSLWCSHFSAFAQVTGTPASHRTDTENTLISGLFFPNWESSPSSFHYRPAPIQTELVFQPKNQISRVLAQKIGQLMQENIAENVSHIRRLLEGILKDNTGPMEKKQAPVAVRMKEYLEMHYAEKITLSQLSEVFYRDPSYLSALFKKNTGVTITEYLCRCRINAAKAYLSYTDETLESIADKTGFFDSPHLCRTFFRKEGMSPNQYRILAYGNQI</sequence>
<reference evidence="5" key="1">
    <citation type="submission" date="2020-10" db="EMBL/GenBank/DDBJ databases">
        <authorList>
            <person name="Gilroy R."/>
        </authorList>
    </citation>
    <scope>NUCLEOTIDE SEQUENCE</scope>
    <source>
        <strain evidence="5">CHK199-13235</strain>
    </source>
</reference>
<evidence type="ECO:0000259" key="4">
    <source>
        <dbReference type="PROSITE" id="PS01124"/>
    </source>
</evidence>
<gene>
    <name evidence="5" type="ORF">IAB51_03600</name>
</gene>
<dbReference type="Gene3D" id="2.60.120.10">
    <property type="entry name" value="Jelly Rolls"/>
    <property type="match status" value="1"/>
</dbReference>
<dbReference type="GO" id="GO:0043565">
    <property type="term" value="F:sequence-specific DNA binding"/>
    <property type="evidence" value="ECO:0007669"/>
    <property type="project" value="InterPro"/>
</dbReference>
<dbReference type="AlphaFoldDB" id="A0A9D1JZ48"/>
<dbReference type="Proteomes" id="UP000824002">
    <property type="component" value="Unassembled WGS sequence"/>
</dbReference>
<dbReference type="SUPFAM" id="SSF51215">
    <property type="entry name" value="Regulatory protein AraC"/>
    <property type="match status" value="1"/>
</dbReference>
<proteinExistence type="predicted"/>
<dbReference type="InterPro" id="IPR009057">
    <property type="entry name" value="Homeodomain-like_sf"/>
</dbReference>
<dbReference type="PANTHER" id="PTHR43280">
    <property type="entry name" value="ARAC-FAMILY TRANSCRIPTIONAL REGULATOR"/>
    <property type="match status" value="1"/>
</dbReference>
<dbReference type="Pfam" id="PF07883">
    <property type="entry name" value="Cupin_2"/>
    <property type="match status" value="1"/>
</dbReference>
<keyword evidence="2" id="KW-0238">DNA-binding</keyword>
<organism evidence="5 6">
    <name type="scientific">Candidatus Merdivicinus excrementipullorum</name>
    <dbReference type="NCBI Taxonomy" id="2840867"/>
    <lineage>
        <taxon>Bacteria</taxon>
        <taxon>Bacillati</taxon>
        <taxon>Bacillota</taxon>
        <taxon>Clostridia</taxon>
        <taxon>Eubacteriales</taxon>
        <taxon>Oscillospiraceae</taxon>
        <taxon>Oscillospiraceae incertae sedis</taxon>
        <taxon>Candidatus Merdivicinus</taxon>
    </lineage>
</organism>
<dbReference type="InterPro" id="IPR037923">
    <property type="entry name" value="HTH-like"/>
</dbReference>
<feature type="domain" description="HTH araC/xylS-type" evidence="4">
    <location>
        <begin position="184"/>
        <end position="282"/>
    </location>
</feature>
<dbReference type="InterPro" id="IPR014710">
    <property type="entry name" value="RmlC-like_jellyroll"/>
</dbReference>
<dbReference type="PANTHER" id="PTHR43280:SF28">
    <property type="entry name" value="HTH-TYPE TRANSCRIPTIONAL ACTIVATOR RHAS"/>
    <property type="match status" value="1"/>
</dbReference>
<evidence type="ECO:0000313" key="6">
    <source>
        <dbReference type="Proteomes" id="UP000824002"/>
    </source>
</evidence>
<evidence type="ECO:0000313" key="5">
    <source>
        <dbReference type="EMBL" id="HIS75876.1"/>
    </source>
</evidence>
<dbReference type="Pfam" id="PF12833">
    <property type="entry name" value="HTH_18"/>
    <property type="match status" value="1"/>
</dbReference>
<keyword evidence="1" id="KW-0805">Transcription regulation</keyword>
<dbReference type="SUPFAM" id="SSF46689">
    <property type="entry name" value="Homeodomain-like"/>
    <property type="match status" value="2"/>
</dbReference>
<dbReference type="InterPro" id="IPR013096">
    <property type="entry name" value="Cupin_2"/>
</dbReference>
<keyword evidence="3" id="KW-0804">Transcription</keyword>
<evidence type="ECO:0000256" key="3">
    <source>
        <dbReference type="ARBA" id="ARBA00023163"/>
    </source>
</evidence>
<dbReference type="PROSITE" id="PS01124">
    <property type="entry name" value="HTH_ARAC_FAMILY_2"/>
    <property type="match status" value="1"/>
</dbReference>
<dbReference type="GO" id="GO:0003700">
    <property type="term" value="F:DNA-binding transcription factor activity"/>
    <property type="evidence" value="ECO:0007669"/>
    <property type="project" value="InterPro"/>
</dbReference>
<name>A0A9D1JZ48_9FIRM</name>
<dbReference type="InterPro" id="IPR018060">
    <property type="entry name" value="HTH_AraC"/>
</dbReference>
<evidence type="ECO:0000256" key="2">
    <source>
        <dbReference type="ARBA" id="ARBA00023125"/>
    </source>
</evidence>
<accession>A0A9D1JZ48</accession>
<dbReference type="SMART" id="SM00342">
    <property type="entry name" value="HTH_ARAC"/>
    <property type="match status" value="1"/>
</dbReference>